<dbReference type="InterPro" id="IPR015942">
    <property type="entry name" value="Asp/Glu/hydantoin_racemase"/>
</dbReference>
<comment type="function">
    <text evidence="7">Provides the (R)-glutamate required for cell wall biosynthesis.</text>
</comment>
<dbReference type="GO" id="GO:0008881">
    <property type="term" value="F:glutamate racemase activity"/>
    <property type="evidence" value="ECO:0007669"/>
    <property type="project" value="UniProtKB-UniRule"/>
</dbReference>
<evidence type="ECO:0000256" key="1">
    <source>
        <dbReference type="ARBA" id="ARBA00001602"/>
    </source>
</evidence>
<dbReference type="GO" id="GO:0009252">
    <property type="term" value="P:peptidoglycan biosynthetic process"/>
    <property type="evidence" value="ECO:0007669"/>
    <property type="project" value="UniProtKB-UniRule"/>
</dbReference>
<dbReference type="InterPro" id="IPR001920">
    <property type="entry name" value="Asp/Glu_race"/>
</dbReference>
<feature type="binding site" evidence="7">
    <location>
        <begin position="11"/>
        <end position="12"/>
    </location>
    <ligand>
        <name>substrate</name>
    </ligand>
</feature>
<dbReference type="HAMAP" id="MF_00258">
    <property type="entry name" value="Glu_racemase"/>
    <property type="match status" value="1"/>
</dbReference>
<feature type="binding site" evidence="7">
    <location>
        <begin position="75"/>
        <end position="76"/>
    </location>
    <ligand>
        <name>substrate</name>
    </ligand>
</feature>
<dbReference type="AlphaFoldDB" id="A0A6I3SID3"/>
<dbReference type="OrthoDB" id="9801055at2"/>
<evidence type="ECO:0000256" key="5">
    <source>
        <dbReference type="ARBA" id="ARBA00023235"/>
    </source>
</evidence>
<comment type="similarity">
    <text evidence="7">Belongs to the aspartate/glutamate racemases family.</text>
</comment>
<dbReference type="UniPathway" id="UPA00219"/>
<gene>
    <name evidence="7" type="primary">murI</name>
    <name evidence="8" type="ORF">GJ688_06670</name>
</gene>
<keyword evidence="3 7" id="KW-0133">Cell shape</keyword>
<feature type="binding site" evidence="7">
    <location>
        <begin position="186"/>
        <end position="187"/>
    </location>
    <ligand>
        <name>substrate</name>
    </ligand>
</feature>
<comment type="catalytic activity">
    <reaction evidence="1 7">
        <text>L-glutamate = D-glutamate</text>
        <dbReference type="Rhea" id="RHEA:12813"/>
        <dbReference type="ChEBI" id="CHEBI:29985"/>
        <dbReference type="ChEBI" id="CHEBI:29986"/>
        <dbReference type="EC" id="5.1.1.3"/>
    </reaction>
</comment>
<dbReference type="Proteomes" id="UP000430670">
    <property type="component" value="Unassembled WGS sequence"/>
</dbReference>
<dbReference type="InterPro" id="IPR033134">
    <property type="entry name" value="Asp/Glu_racemase_AS_2"/>
</dbReference>
<dbReference type="PANTHER" id="PTHR21198:SF2">
    <property type="entry name" value="GLUTAMATE RACEMASE"/>
    <property type="match status" value="1"/>
</dbReference>
<dbReference type="PANTHER" id="PTHR21198">
    <property type="entry name" value="GLUTAMATE RACEMASE"/>
    <property type="match status" value="1"/>
</dbReference>
<evidence type="ECO:0000313" key="9">
    <source>
        <dbReference type="Proteomes" id="UP000430670"/>
    </source>
</evidence>
<organism evidence="8 9">
    <name type="scientific">Heliobacterium mobile</name>
    <name type="common">Heliobacillus mobilis</name>
    <dbReference type="NCBI Taxonomy" id="28064"/>
    <lineage>
        <taxon>Bacteria</taxon>
        <taxon>Bacillati</taxon>
        <taxon>Bacillota</taxon>
        <taxon>Clostridia</taxon>
        <taxon>Eubacteriales</taxon>
        <taxon>Heliobacteriaceae</taxon>
        <taxon>Heliobacterium</taxon>
    </lineage>
</organism>
<evidence type="ECO:0000256" key="4">
    <source>
        <dbReference type="ARBA" id="ARBA00022984"/>
    </source>
</evidence>
<accession>A0A6I3SID3</accession>
<keyword evidence="6 7" id="KW-0961">Cell wall biogenesis/degradation</keyword>
<feature type="binding site" evidence="7">
    <location>
        <begin position="43"/>
        <end position="44"/>
    </location>
    <ligand>
        <name>substrate</name>
    </ligand>
</feature>
<evidence type="ECO:0000256" key="3">
    <source>
        <dbReference type="ARBA" id="ARBA00022960"/>
    </source>
</evidence>
<evidence type="ECO:0000256" key="2">
    <source>
        <dbReference type="ARBA" id="ARBA00013090"/>
    </source>
</evidence>
<proteinExistence type="inferred from homology"/>
<evidence type="ECO:0000313" key="8">
    <source>
        <dbReference type="EMBL" id="MTV48663.1"/>
    </source>
</evidence>
<comment type="pathway">
    <text evidence="7">Cell wall biogenesis; peptidoglycan biosynthesis.</text>
</comment>
<comment type="caution">
    <text evidence="8">The sequence shown here is derived from an EMBL/GenBank/DDBJ whole genome shotgun (WGS) entry which is preliminary data.</text>
</comment>
<dbReference type="InterPro" id="IPR004391">
    <property type="entry name" value="Glu_race"/>
</dbReference>
<keyword evidence="4 7" id="KW-0573">Peptidoglycan synthesis</keyword>
<keyword evidence="5 7" id="KW-0413">Isomerase</keyword>
<sequence>MIRCQPIGVFDSGVGGFTVAREVFRQLPGEEILYFADTAHVPYGPRPADELVRFAFEIVTFLISEGAKLILVACNTSSSLALDLLQEHFSVPIVGVVNPGAEEAVSVSKNGRIGVLATEATIRKGAHAQRIFELKGRAKVFGQACPRFVPLVETGRYLGSEARQASREYLTPLLEKNIDTIILGCTHYPFLEPIIRDTIGKEIALVDPACQTVAQGKELIEKGIVSPRDPRLGKPRHRFYVSGDPQAFVRVGSPLIGGRLLTDVQQVCLDGILDRENQKVVIA</sequence>
<feature type="active site" description="Proton donor/acceptor" evidence="7">
    <location>
        <position position="74"/>
    </location>
</feature>
<keyword evidence="9" id="KW-1185">Reference proteome</keyword>
<dbReference type="PROSITE" id="PS00924">
    <property type="entry name" value="ASP_GLU_RACEMASE_2"/>
    <property type="match status" value="1"/>
</dbReference>
<dbReference type="Gene3D" id="3.40.50.1860">
    <property type="match status" value="2"/>
</dbReference>
<evidence type="ECO:0000256" key="7">
    <source>
        <dbReference type="HAMAP-Rule" id="MF_00258"/>
    </source>
</evidence>
<evidence type="ECO:0000256" key="6">
    <source>
        <dbReference type="ARBA" id="ARBA00023316"/>
    </source>
</evidence>
<feature type="active site" description="Proton donor/acceptor" evidence="7">
    <location>
        <position position="185"/>
    </location>
</feature>
<dbReference type="EC" id="5.1.1.3" evidence="2 7"/>
<dbReference type="SUPFAM" id="SSF53681">
    <property type="entry name" value="Aspartate/glutamate racemase"/>
    <property type="match status" value="2"/>
</dbReference>
<name>A0A6I3SID3_HELMO</name>
<protein>
    <recommendedName>
        <fullName evidence="2 7">Glutamate racemase</fullName>
        <ecNumber evidence="2 7">5.1.1.3</ecNumber>
    </recommendedName>
</protein>
<dbReference type="GO" id="GO:0071555">
    <property type="term" value="P:cell wall organization"/>
    <property type="evidence" value="ECO:0007669"/>
    <property type="project" value="UniProtKB-KW"/>
</dbReference>
<dbReference type="Pfam" id="PF01177">
    <property type="entry name" value="Asp_Glu_race"/>
    <property type="match status" value="1"/>
</dbReference>
<dbReference type="RefSeq" id="WP_155475765.1">
    <property type="nucleotide sequence ID" value="NZ_WNKU01000005.1"/>
</dbReference>
<dbReference type="NCBIfam" id="TIGR00067">
    <property type="entry name" value="glut_race"/>
    <property type="match status" value="1"/>
</dbReference>
<dbReference type="FunFam" id="3.40.50.1860:FF:000001">
    <property type="entry name" value="Glutamate racemase"/>
    <property type="match status" value="1"/>
</dbReference>
<dbReference type="GO" id="GO:0008360">
    <property type="term" value="P:regulation of cell shape"/>
    <property type="evidence" value="ECO:0007669"/>
    <property type="project" value="UniProtKB-KW"/>
</dbReference>
<dbReference type="EMBL" id="WNKU01000005">
    <property type="protein sequence ID" value="MTV48663.1"/>
    <property type="molecule type" value="Genomic_DNA"/>
</dbReference>
<reference evidence="8 9" key="1">
    <citation type="submission" date="2019-11" db="EMBL/GenBank/DDBJ databases">
        <title>Whole-genome sequence of a the green, strictly anaerobic photosynthetic bacterium Heliobacillus mobilis DSM 6151.</title>
        <authorList>
            <person name="Kyndt J.A."/>
            <person name="Meyer T.E."/>
        </authorList>
    </citation>
    <scope>NUCLEOTIDE SEQUENCE [LARGE SCALE GENOMIC DNA]</scope>
    <source>
        <strain evidence="8 9">DSM 6151</strain>
    </source>
</reference>